<proteinExistence type="predicted"/>
<name>A0ABR1Q661_9PEZI</name>
<dbReference type="EMBL" id="JAQQWE010000006">
    <property type="protein sequence ID" value="KAK7947864.1"/>
    <property type="molecule type" value="Genomic_DNA"/>
</dbReference>
<dbReference type="InterPro" id="IPR029167">
    <property type="entry name" value="Mug117"/>
</dbReference>
<feature type="region of interest" description="Disordered" evidence="1">
    <location>
        <begin position="1"/>
        <end position="30"/>
    </location>
</feature>
<comment type="caution">
    <text evidence="2">The sequence shown here is derived from an EMBL/GenBank/DDBJ whole genome shotgun (WGS) entry which is preliminary data.</text>
</comment>
<sequence length="200" mass="22048">MAASRSPNRTNRRSPGREMTDPMPRSQDSSIHLFSNSAHLTTSSVPATLFAATPNQHHAVHHRAPPPRLPPRPGRQGFDPPLTSRDTYDRKGSAMCGSATMQVKYCDEAVNSFLIRDDAYRYRPDVYNRCAGACSGQGARGTTVTSGCHVSVEGDAACRRSGNQMWQDYQDLRANGAGKCGSKHWDQWDNGGRSWRAGRR</sequence>
<evidence type="ECO:0000313" key="3">
    <source>
        <dbReference type="Proteomes" id="UP001391051"/>
    </source>
</evidence>
<dbReference type="Pfam" id="PF15474">
    <property type="entry name" value="MU117"/>
    <property type="match status" value="1"/>
</dbReference>
<gene>
    <name evidence="2" type="ORF">PG986_008750</name>
</gene>
<reference evidence="2 3" key="1">
    <citation type="submission" date="2023-01" db="EMBL/GenBank/DDBJ databases">
        <title>Analysis of 21 Apiospora genomes using comparative genomics revels a genus with tremendous synthesis potential of carbohydrate active enzymes and secondary metabolites.</title>
        <authorList>
            <person name="Sorensen T."/>
        </authorList>
    </citation>
    <scope>NUCLEOTIDE SEQUENCE [LARGE SCALE GENOMIC DNA]</scope>
    <source>
        <strain evidence="2 3">CBS 24483</strain>
    </source>
</reference>
<keyword evidence="3" id="KW-1185">Reference proteome</keyword>
<dbReference type="GeneID" id="92078034"/>
<organism evidence="2 3">
    <name type="scientific">Apiospora aurea</name>
    <dbReference type="NCBI Taxonomy" id="335848"/>
    <lineage>
        <taxon>Eukaryota</taxon>
        <taxon>Fungi</taxon>
        <taxon>Dikarya</taxon>
        <taxon>Ascomycota</taxon>
        <taxon>Pezizomycotina</taxon>
        <taxon>Sordariomycetes</taxon>
        <taxon>Xylariomycetidae</taxon>
        <taxon>Amphisphaeriales</taxon>
        <taxon>Apiosporaceae</taxon>
        <taxon>Apiospora</taxon>
    </lineage>
</organism>
<accession>A0ABR1Q661</accession>
<dbReference type="Proteomes" id="UP001391051">
    <property type="component" value="Unassembled WGS sequence"/>
</dbReference>
<protein>
    <submittedName>
        <fullName evidence="2">Uncharacterized protein</fullName>
    </submittedName>
</protein>
<feature type="region of interest" description="Disordered" evidence="1">
    <location>
        <begin position="55"/>
        <end position="91"/>
    </location>
</feature>
<evidence type="ECO:0000313" key="2">
    <source>
        <dbReference type="EMBL" id="KAK7947864.1"/>
    </source>
</evidence>
<evidence type="ECO:0000256" key="1">
    <source>
        <dbReference type="SAM" id="MobiDB-lite"/>
    </source>
</evidence>
<dbReference type="RefSeq" id="XP_066697370.1">
    <property type="nucleotide sequence ID" value="XM_066844972.1"/>
</dbReference>